<proteinExistence type="predicted"/>
<dbReference type="EMBL" id="QGMG01002095">
    <property type="protein sequence ID" value="TVY40205.1"/>
    <property type="molecule type" value="Genomic_DNA"/>
</dbReference>
<gene>
    <name evidence="1" type="ORF">LCER1_G008914</name>
</gene>
<dbReference type="Proteomes" id="UP000481288">
    <property type="component" value="Unassembled WGS sequence"/>
</dbReference>
<protein>
    <submittedName>
        <fullName evidence="1">Uncharacterized protein</fullName>
    </submittedName>
</protein>
<evidence type="ECO:0000313" key="1">
    <source>
        <dbReference type="EMBL" id="TVY40205.1"/>
    </source>
</evidence>
<comment type="caution">
    <text evidence="1">The sequence shown here is derived from an EMBL/GenBank/DDBJ whole genome shotgun (WGS) entry which is preliminary data.</text>
</comment>
<dbReference type="AlphaFoldDB" id="A0A7D8UUN3"/>
<organism evidence="1 2">
    <name type="scientific">Lachnellula cervina</name>
    <dbReference type="NCBI Taxonomy" id="1316786"/>
    <lineage>
        <taxon>Eukaryota</taxon>
        <taxon>Fungi</taxon>
        <taxon>Dikarya</taxon>
        <taxon>Ascomycota</taxon>
        <taxon>Pezizomycotina</taxon>
        <taxon>Leotiomycetes</taxon>
        <taxon>Helotiales</taxon>
        <taxon>Lachnaceae</taxon>
        <taxon>Lachnellula</taxon>
    </lineage>
</organism>
<name>A0A7D8UUN3_9HELO</name>
<accession>A0A7D8UUN3</accession>
<reference evidence="1 2" key="1">
    <citation type="submission" date="2018-05" db="EMBL/GenBank/DDBJ databases">
        <title>Whole genome sequencing for identification of molecular markers to develop diagnostic detection tools for the regulated plant pathogen Lachnellula willkommii.</title>
        <authorList>
            <person name="Giroux E."/>
            <person name="Bilodeau G."/>
        </authorList>
    </citation>
    <scope>NUCLEOTIDE SEQUENCE [LARGE SCALE GENOMIC DNA]</scope>
    <source>
        <strain evidence="1 2">CBS 625.97</strain>
    </source>
</reference>
<keyword evidence="2" id="KW-1185">Reference proteome</keyword>
<evidence type="ECO:0000313" key="2">
    <source>
        <dbReference type="Proteomes" id="UP000481288"/>
    </source>
</evidence>
<sequence>MIGRLYGMLGERGVWVLYEHVRVMEGRRWVGWYQSVMNLFWPHFLGGCELRRDTGRWVKEVGPWSQVELVQPVDEPEYQVVPHIKGVLVK</sequence>
<dbReference type="OrthoDB" id="540004at2759"/>